<name>A0A9Q0IK64_9TELE</name>
<feature type="domain" description="Chromo" evidence="3">
    <location>
        <begin position="12"/>
        <end position="67"/>
    </location>
</feature>
<dbReference type="InterPro" id="IPR023780">
    <property type="entry name" value="Chromo_domain"/>
</dbReference>
<comment type="subcellular location">
    <subcellularLocation>
        <location evidence="1">Nucleus</location>
    </subcellularLocation>
</comment>
<feature type="compositionally biased region" description="Low complexity" evidence="2">
    <location>
        <begin position="286"/>
        <end position="296"/>
    </location>
</feature>
<dbReference type="AlphaFoldDB" id="A0A9Q0IK64"/>
<dbReference type="Pfam" id="PF00385">
    <property type="entry name" value="Chromo"/>
    <property type="match status" value="1"/>
</dbReference>
<feature type="non-terminal residue" evidence="4">
    <location>
        <position position="1"/>
    </location>
</feature>
<keyword evidence="5" id="KW-1185">Reference proteome</keyword>
<dbReference type="PANTHER" id="PTHR46860:SF1">
    <property type="entry name" value="CHROMOBOX PROTEIN HOMOLOG 2"/>
    <property type="match status" value="1"/>
</dbReference>
<feature type="compositionally biased region" description="Polar residues" evidence="2">
    <location>
        <begin position="177"/>
        <end position="198"/>
    </location>
</feature>
<feature type="region of interest" description="Disordered" evidence="2">
    <location>
        <begin position="62"/>
        <end position="307"/>
    </location>
</feature>
<evidence type="ECO:0000256" key="2">
    <source>
        <dbReference type="SAM" id="MobiDB-lite"/>
    </source>
</evidence>
<dbReference type="SMART" id="SM00298">
    <property type="entry name" value="CHROMO"/>
    <property type="match status" value="1"/>
</dbReference>
<dbReference type="OrthoDB" id="1918685at2759"/>
<reference evidence="4" key="1">
    <citation type="submission" date="2022-07" db="EMBL/GenBank/DDBJ databases">
        <title>Chromosome-level genome of Muraenolepis orangiensis.</title>
        <authorList>
            <person name="Kim J."/>
        </authorList>
    </citation>
    <scope>NUCLEOTIDE SEQUENCE</scope>
    <source>
        <strain evidence="4">KU_S4_2022</strain>
        <tissue evidence="4">Muscle</tissue>
    </source>
</reference>
<evidence type="ECO:0000313" key="5">
    <source>
        <dbReference type="Proteomes" id="UP001148018"/>
    </source>
</evidence>
<evidence type="ECO:0000259" key="3">
    <source>
        <dbReference type="PROSITE" id="PS50013"/>
    </source>
</evidence>
<sequence>MEELSAVGEQVYDAECILNKRLKKGKLEFLVKWRGWSSNWEPQKNILDPRLLAAFNKKEQEKELIMRKKGKRPRGRPRKVVESTAEKKAQIVVAKQEPPKKRGRKPSGPELRAFTQTKGLRKIATKEAPATEPPGAIRKPAHSAGFSFPGFPRAGAGQSPVSPTGPGRAAQLASPALNRSGQSRNSGDAKLSVSSMSSAPVLHPKAAANKSKGVASLNVISPKRAAQGPAPGSPLRHKRPDGPNSPSSQRLQASKAASSSFNSQVDGPQPLLNPQQSGRKLPQGPAPGSGAPPASGLRNASNPERQA</sequence>
<comment type="caution">
    <text evidence="4">The sequence shown here is derived from an EMBL/GenBank/DDBJ whole genome shotgun (WGS) entry which is preliminary data.</text>
</comment>
<dbReference type="Proteomes" id="UP001148018">
    <property type="component" value="Unassembled WGS sequence"/>
</dbReference>
<dbReference type="SUPFAM" id="SSF54160">
    <property type="entry name" value="Chromo domain-like"/>
    <property type="match status" value="1"/>
</dbReference>
<dbReference type="InterPro" id="IPR016197">
    <property type="entry name" value="Chromo-like_dom_sf"/>
</dbReference>
<dbReference type="PROSITE" id="PS50013">
    <property type="entry name" value="CHROMO_2"/>
    <property type="match status" value="1"/>
</dbReference>
<dbReference type="InterPro" id="IPR042796">
    <property type="entry name" value="CBX2"/>
</dbReference>
<feature type="compositionally biased region" description="Polar residues" evidence="2">
    <location>
        <begin position="244"/>
        <end position="278"/>
    </location>
</feature>
<feature type="compositionally biased region" description="Basic and acidic residues" evidence="2">
    <location>
        <begin position="79"/>
        <end position="89"/>
    </location>
</feature>
<gene>
    <name evidence="4" type="ORF">NHX12_031958</name>
</gene>
<dbReference type="EMBL" id="JANIIK010000047">
    <property type="protein sequence ID" value="KAJ3600985.1"/>
    <property type="molecule type" value="Genomic_DNA"/>
</dbReference>
<proteinExistence type="predicted"/>
<dbReference type="GO" id="GO:0035102">
    <property type="term" value="C:PRC1 complex"/>
    <property type="evidence" value="ECO:0007669"/>
    <property type="project" value="InterPro"/>
</dbReference>
<evidence type="ECO:0000256" key="1">
    <source>
        <dbReference type="ARBA" id="ARBA00004123"/>
    </source>
</evidence>
<dbReference type="GO" id="GO:0000792">
    <property type="term" value="C:heterochromatin"/>
    <property type="evidence" value="ECO:0007669"/>
    <property type="project" value="TreeGrafter"/>
</dbReference>
<protein>
    <recommendedName>
        <fullName evidence="3">Chromo domain-containing protein</fullName>
    </recommendedName>
</protein>
<dbReference type="InterPro" id="IPR000953">
    <property type="entry name" value="Chromo/chromo_shadow_dom"/>
</dbReference>
<dbReference type="PANTHER" id="PTHR46860">
    <property type="entry name" value="CHROMOBOX PROTEIN HOMOLOG 2"/>
    <property type="match status" value="1"/>
</dbReference>
<dbReference type="GO" id="GO:0000122">
    <property type="term" value="P:negative regulation of transcription by RNA polymerase II"/>
    <property type="evidence" value="ECO:0007669"/>
    <property type="project" value="TreeGrafter"/>
</dbReference>
<accession>A0A9Q0IK64</accession>
<organism evidence="4 5">
    <name type="scientific">Muraenolepis orangiensis</name>
    <name type="common">Patagonian moray cod</name>
    <dbReference type="NCBI Taxonomy" id="630683"/>
    <lineage>
        <taxon>Eukaryota</taxon>
        <taxon>Metazoa</taxon>
        <taxon>Chordata</taxon>
        <taxon>Craniata</taxon>
        <taxon>Vertebrata</taxon>
        <taxon>Euteleostomi</taxon>
        <taxon>Actinopterygii</taxon>
        <taxon>Neopterygii</taxon>
        <taxon>Teleostei</taxon>
        <taxon>Neoteleostei</taxon>
        <taxon>Acanthomorphata</taxon>
        <taxon>Zeiogadaria</taxon>
        <taxon>Gadariae</taxon>
        <taxon>Gadiformes</taxon>
        <taxon>Muraenolepidoidei</taxon>
        <taxon>Muraenolepididae</taxon>
        <taxon>Muraenolepis</taxon>
    </lineage>
</organism>
<feature type="compositionally biased region" description="Polar residues" evidence="2">
    <location>
        <begin position="298"/>
        <end position="307"/>
    </location>
</feature>
<dbReference type="Gene3D" id="2.40.50.40">
    <property type="match status" value="1"/>
</dbReference>
<evidence type="ECO:0000313" key="4">
    <source>
        <dbReference type="EMBL" id="KAJ3600985.1"/>
    </source>
</evidence>
<feature type="compositionally biased region" description="Basic residues" evidence="2">
    <location>
        <begin position="67"/>
        <end position="78"/>
    </location>
</feature>